<name>A0A6N7XTG9_9FIRM</name>
<keyword evidence="2" id="KW-0238">DNA-binding</keyword>
<dbReference type="Gene3D" id="2.60.120.10">
    <property type="entry name" value="Jelly Rolls"/>
    <property type="match status" value="1"/>
</dbReference>
<organism evidence="6 7">
    <name type="scientific">Tissierella pigra</name>
    <dbReference type="NCBI Taxonomy" id="2607614"/>
    <lineage>
        <taxon>Bacteria</taxon>
        <taxon>Bacillati</taxon>
        <taxon>Bacillota</taxon>
        <taxon>Tissierellia</taxon>
        <taxon>Tissierellales</taxon>
        <taxon>Tissierellaceae</taxon>
        <taxon>Tissierella</taxon>
    </lineage>
</organism>
<dbReference type="Proteomes" id="UP000469523">
    <property type="component" value="Unassembled WGS sequence"/>
</dbReference>
<dbReference type="GO" id="GO:0005829">
    <property type="term" value="C:cytosol"/>
    <property type="evidence" value="ECO:0007669"/>
    <property type="project" value="TreeGrafter"/>
</dbReference>
<protein>
    <submittedName>
        <fullName evidence="6">Crp/Fnr family transcriptional regulator</fullName>
    </submittedName>
</protein>
<accession>A0A6N7XTG9</accession>
<dbReference type="PROSITE" id="PS51063">
    <property type="entry name" value="HTH_CRP_2"/>
    <property type="match status" value="1"/>
</dbReference>
<reference evidence="6 7" key="1">
    <citation type="submission" date="2019-09" db="EMBL/GenBank/DDBJ databases">
        <title>In-depth cultivation of the pig gut microbiome towards novel bacterial diversity and tailored functional studies.</title>
        <authorList>
            <person name="Wylensek D."/>
            <person name="Hitch T.C.A."/>
            <person name="Clavel T."/>
        </authorList>
    </citation>
    <scope>NUCLEOTIDE SEQUENCE [LARGE SCALE GENOMIC DNA]</scope>
    <source>
        <strain evidence="6 7">WCA3-693-APC-4?</strain>
    </source>
</reference>
<dbReference type="InterPro" id="IPR018490">
    <property type="entry name" value="cNMP-bd_dom_sf"/>
</dbReference>
<evidence type="ECO:0000259" key="5">
    <source>
        <dbReference type="PROSITE" id="PS51063"/>
    </source>
</evidence>
<dbReference type="CDD" id="cd00038">
    <property type="entry name" value="CAP_ED"/>
    <property type="match status" value="1"/>
</dbReference>
<dbReference type="Pfam" id="PF13545">
    <property type="entry name" value="HTH_Crp_2"/>
    <property type="match status" value="1"/>
</dbReference>
<evidence type="ECO:0000259" key="4">
    <source>
        <dbReference type="PROSITE" id="PS50042"/>
    </source>
</evidence>
<gene>
    <name evidence="6" type="ORF">FYJ83_06250</name>
</gene>
<comment type="caution">
    <text evidence="6">The sequence shown here is derived from an EMBL/GenBank/DDBJ whole genome shotgun (WGS) entry which is preliminary data.</text>
</comment>
<proteinExistence type="predicted"/>
<dbReference type="InterPro" id="IPR012318">
    <property type="entry name" value="HTH_CRP"/>
</dbReference>
<evidence type="ECO:0000256" key="3">
    <source>
        <dbReference type="ARBA" id="ARBA00023163"/>
    </source>
</evidence>
<dbReference type="GO" id="GO:0003677">
    <property type="term" value="F:DNA binding"/>
    <property type="evidence" value="ECO:0007669"/>
    <property type="project" value="UniProtKB-KW"/>
</dbReference>
<dbReference type="AlphaFoldDB" id="A0A6N7XTG9"/>
<dbReference type="SUPFAM" id="SSF46785">
    <property type="entry name" value="Winged helix' DNA-binding domain"/>
    <property type="match status" value="1"/>
</dbReference>
<dbReference type="SMART" id="SM00100">
    <property type="entry name" value="cNMP"/>
    <property type="match status" value="1"/>
</dbReference>
<dbReference type="InterPro" id="IPR014710">
    <property type="entry name" value="RmlC-like_jellyroll"/>
</dbReference>
<keyword evidence="3" id="KW-0804">Transcription</keyword>
<dbReference type="PANTHER" id="PTHR24567:SF26">
    <property type="entry name" value="REGULATORY PROTEIN YEIL"/>
    <property type="match status" value="1"/>
</dbReference>
<feature type="domain" description="Cyclic nucleotide-binding" evidence="4">
    <location>
        <begin position="25"/>
        <end position="128"/>
    </location>
</feature>
<dbReference type="PANTHER" id="PTHR24567">
    <property type="entry name" value="CRP FAMILY TRANSCRIPTIONAL REGULATORY PROTEIN"/>
    <property type="match status" value="1"/>
</dbReference>
<dbReference type="SMART" id="SM00419">
    <property type="entry name" value="HTH_CRP"/>
    <property type="match status" value="1"/>
</dbReference>
<dbReference type="Pfam" id="PF00027">
    <property type="entry name" value="cNMP_binding"/>
    <property type="match status" value="1"/>
</dbReference>
<evidence type="ECO:0000256" key="2">
    <source>
        <dbReference type="ARBA" id="ARBA00023125"/>
    </source>
</evidence>
<keyword evidence="7" id="KW-1185">Reference proteome</keyword>
<dbReference type="EMBL" id="VUNQ01000010">
    <property type="protein sequence ID" value="MSU01067.1"/>
    <property type="molecule type" value="Genomic_DNA"/>
</dbReference>
<keyword evidence="1" id="KW-0805">Transcription regulation</keyword>
<feature type="domain" description="HTH crp-type" evidence="5">
    <location>
        <begin position="159"/>
        <end position="229"/>
    </location>
</feature>
<evidence type="ECO:0000313" key="7">
    <source>
        <dbReference type="Proteomes" id="UP000469523"/>
    </source>
</evidence>
<dbReference type="InterPro" id="IPR036390">
    <property type="entry name" value="WH_DNA-bd_sf"/>
</dbReference>
<evidence type="ECO:0000313" key="6">
    <source>
        <dbReference type="EMBL" id="MSU01067.1"/>
    </source>
</evidence>
<dbReference type="GO" id="GO:0003700">
    <property type="term" value="F:DNA-binding transcription factor activity"/>
    <property type="evidence" value="ECO:0007669"/>
    <property type="project" value="TreeGrafter"/>
</dbReference>
<evidence type="ECO:0000256" key="1">
    <source>
        <dbReference type="ARBA" id="ARBA00023015"/>
    </source>
</evidence>
<sequence>MILIYYILKGANLVNIIEIIESNKIIKKILKDCPYSILNKWESMNYTKGQIICQQGIVYEYFYIIVNGYANICINGENGKKYSQAIYKKGDYFGELEIFDNKPYGCSIEALTDIQLIRIDRDSFLKWIDKDRHFSLHIMKTLCHNFYTLSKLAGENTLYSLKYRICNYLLYRTDSGVKSGTGIQIDINKEQLSEQFAVTSRSINRVLQQLKESNLIDVSNNYITIIDINGLKLQEKTSKNE</sequence>
<dbReference type="InterPro" id="IPR050397">
    <property type="entry name" value="Env_Response_Regulators"/>
</dbReference>
<dbReference type="PROSITE" id="PS50042">
    <property type="entry name" value="CNMP_BINDING_3"/>
    <property type="match status" value="1"/>
</dbReference>
<dbReference type="SUPFAM" id="SSF51206">
    <property type="entry name" value="cAMP-binding domain-like"/>
    <property type="match status" value="1"/>
</dbReference>
<dbReference type="InterPro" id="IPR000595">
    <property type="entry name" value="cNMP-bd_dom"/>
</dbReference>